<dbReference type="Pfam" id="PF00465">
    <property type="entry name" value="Fe-ADH"/>
    <property type="match status" value="1"/>
</dbReference>
<dbReference type="GO" id="GO:0016491">
    <property type="term" value="F:oxidoreductase activity"/>
    <property type="evidence" value="ECO:0007669"/>
    <property type="project" value="UniProtKB-KW"/>
</dbReference>
<dbReference type="HOGENOM" id="CLU_1001525_0_0_1"/>
<evidence type="ECO:0000313" key="5">
    <source>
        <dbReference type="EMBL" id="EKM57386.1"/>
    </source>
</evidence>
<reference evidence="5 6" key="1">
    <citation type="journal article" date="2012" name="BMC Genomics">
        <title>Comparative genomics of the white-rot fungi, Phanerochaete carnosa and P. chrysosporium, to elucidate the genetic basis of the distinct wood types they colonize.</title>
        <authorList>
            <person name="Suzuki H."/>
            <person name="MacDonald J."/>
            <person name="Syed K."/>
            <person name="Salamov A."/>
            <person name="Hori C."/>
            <person name="Aerts A."/>
            <person name="Henrissat B."/>
            <person name="Wiebenga A."/>
            <person name="vanKuyk P.A."/>
            <person name="Barry K."/>
            <person name="Lindquist E."/>
            <person name="LaButti K."/>
            <person name="Lapidus A."/>
            <person name="Lucas S."/>
            <person name="Coutinho P."/>
            <person name="Gong Y."/>
            <person name="Samejima M."/>
            <person name="Mahadevan R."/>
            <person name="Abou-Zaid M."/>
            <person name="de Vries R.P."/>
            <person name="Igarashi K."/>
            <person name="Yadav J.S."/>
            <person name="Grigoriev I.V."/>
            <person name="Master E.R."/>
        </authorList>
    </citation>
    <scope>NUCLEOTIDE SEQUENCE [LARGE SCALE GENOMIC DNA]</scope>
    <source>
        <strain evidence="5 6">HHB-10118-sp</strain>
    </source>
</reference>
<evidence type="ECO:0000256" key="2">
    <source>
        <dbReference type="SAM" id="Coils"/>
    </source>
</evidence>
<gene>
    <name evidence="5" type="ORF">PHACADRAFT_194934</name>
</gene>
<feature type="coiled-coil region" evidence="2">
    <location>
        <begin position="82"/>
        <end position="109"/>
    </location>
</feature>
<dbReference type="InterPro" id="IPR001670">
    <property type="entry name" value="ADH_Fe/GldA"/>
</dbReference>
<evidence type="ECO:0000256" key="1">
    <source>
        <dbReference type="ARBA" id="ARBA00023002"/>
    </source>
</evidence>
<dbReference type="EMBL" id="JH930471">
    <property type="protein sequence ID" value="EKM57386.1"/>
    <property type="molecule type" value="Genomic_DNA"/>
</dbReference>
<dbReference type="GO" id="GO:0046872">
    <property type="term" value="F:metal ion binding"/>
    <property type="evidence" value="ECO:0007669"/>
    <property type="project" value="InterPro"/>
</dbReference>
<keyword evidence="6" id="KW-1185">Reference proteome</keyword>
<keyword evidence="2" id="KW-0175">Coiled coil</keyword>
<sequence>MSPRGQKHIAAEAEPCTTRSKVAKTDAPANGKAAAKSAKRGSKASLGAAVFKAKALLTHVNLTHTPPVLAEDAKNVHGQLWLESVTFELENETEEKEKLQVMMTCVQRDCHWQQKRCPAARCCTVFEDQAEVATRRLRALDDPEHNDFVIALGGGKMIDTAKCVTDLLQPPVAVLPTTTSTDAPFAFGAVAQLILNGADFAELDRYIEARAILVPLPPSLARKTYCRDTWKAEHPDCQEDLAAFEAYWKGLTEGEKRTFNNLAAKAKHQLNRTAASTA</sequence>
<dbReference type="KEGG" id="pco:PHACADRAFT_194934"/>
<evidence type="ECO:0000256" key="3">
    <source>
        <dbReference type="SAM" id="MobiDB-lite"/>
    </source>
</evidence>
<accession>K5V474</accession>
<name>K5V474_PHACS</name>
<dbReference type="InParanoid" id="K5V474"/>
<dbReference type="Gene3D" id="3.40.50.1970">
    <property type="match status" value="1"/>
</dbReference>
<dbReference type="AlphaFoldDB" id="K5V474"/>
<evidence type="ECO:0000313" key="6">
    <source>
        <dbReference type="Proteomes" id="UP000008370"/>
    </source>
</evidence>
<feature type="domain" description="Alcohol dehydrogenase iron-type/glycerol dehydrogenase GldA" evidence="4">
    <location>
        <begin position="143"/>
        <end position="191"/>
    </location>
</feature>
<feature type="region of interest" description="Disordered" evidence="3">
    <location>
        <begin position="1"/>
        <end position="39"/>
    </location>
</feature>
<protein>
    <recommendedName>
        <fullName evidence="4">Alcohol dehydrogenase iron-type/glycerol dehydrogenase GldA domain-containing protein</fullName>
    </recommendedName>
</protein>
<evidence type="ECO:0000259" key="4">
    <source>
        <dbReference type="Pfam" id="PF00465"/>
    </source>
</evidence>
<dbReference type="GeneID" id="18911048"/>
<feature type="compositionally biased region" description="Low complexity" evidence="3">
    <location>
        <begin position="25"/>
        <end position="36"/>
    </location>
</feature>
<keyword evidence="1" id="KW-0560">Oxidoreductase</keyword>
<dbReference type="Proteomes" id="UP000008370">
    <property type="component" value="Unassembled WGS sequence"/>
</dbReference>
<proteinExistence type="predicted"/>
<organism evidence="5 6">
    <name type="scientific">Phanerochaete carnosa (strain HHB-10118-sp)</name>
    <name type="common">White-rot fungus</name>
    <name type="synonym">Peniophora carnosa</name>
    <dbReference type="NCBI Taxonomy" id="650164"/>
    <lineage>
        <taxon>Eukaryota</taxon>
        <taxon>Fungi</taxon>
        <taxon>Dikarya</taxon>
        <taxon>Basidiomycota</taxon>
        <taxon>Agaricomycotina</taxon>
        <taxon>Agaricomycetes</taxon>
        <taxon>Polyporales</taxon>
        <taxon>Phanerochaetaceae</taxon>
        <taxon>Phanerochaete</taxon>
    </lineage>
</organism>
<dbReference type="SUPFAM" id="SSF56796">
    <property type="entry name" value="Dehydroquinate synthase-like"/>
    <property type="match status" value="1"/>
</dbReference>
<dbReference type="RefSeq" id="XP_007395194.1">
    <property type="nucleotide sequence ID" value="XM_007395132.1"/>
</dbReference>
<dbReference type="OrthoDB" id="339764at2759"/>